<reference evidence="1 2" key="1">
    <citation type="submission" date="2018-11" db="EMBL/GenBank/DDBJ databases">
        <authorList>
            <person name="Na S.W."/>
            <person name="Baik M."/>
        </authorList>
    </citation>
    <scope>NUCLEOTIDE SEQUENCE [LARGE SCALE GENOMIC DNA]</scope>
    <source>
        <strain evidence="1 2">E39</strain>
    </source>
</reference>
<organism evidence="1 2">
    <name type="scientific">Pseudoprevotella muciniphila</name>
    <dbReference type="NCBI Taxonomy" id="2133944"/>
    <lineage>
        <taxon>Bacteria</taxon>
        <taxon>Pseudomonadati</taxon>
        <taxon>Bacteroidota</taxon>
        <taxon>Bacteroidia</taxon>
        <taxon>Bacteroidales</taxon>
        <taxon>Prevotellaceae</taxon>
        <taxon>Pseudoprevotella</taxon>
    </lineage>
</organism>
<sequence length="1175" mass="127338">MFIIGANSALAQWHVPNVGMDYFSTVEDLKEAISKAETDGKPCYVALQNHTSSANNYFSGDAKIESTFDSDGGSTWIIEYDSAKDKFLLKSYIKGQYIQTVYEDGNKQPDFTSDKASAMRFSIEEPGNSPANLAADFVGHKGLWYKTSDASNNIVNTNTVYMKRAGGNANWTRIFTYPVAFGDPTAQQIIDLAVSKYAITNLASLPVGVVGGYDQQLIEIYTAAYEDAIDAQIMYEDEPDYQKQCAAALEEAYNNLMNSRITLDESKLPKAGNYYLVNSRSGETATQISFDLVNDPVAINAAYSDGDLALWSKDFDATVTGENADPKYIWIVENASDTTYTIKNLAFNAYLKNVTANSAVYSLTTKIDEAAKFYFAWASGTTGSADDGFTAVFNIDAPKNLSLHTGLTNKQLINWDTKAVANGWYFVPVSDETIAALQDKIIETQQQKIQDDLNNALSTLTNTATNTRDSGKSYTFAPGTDDGSFANVDGLVTDASQFCSNARELGEGSYAGLLDGKFNSAEDGTCFFHTAWGNSLKPASEPHYLQIDLGQSIEEVILKYATRSNAGTPDIPYEVVVYATNDASKLTKEDADSLIEVPCAQWDSLGTYTFTYDKQLVDENGNDINVACKRASAPIIKGAGLTRIDLGSGYRYIRLSVRKNVQSYLNNGGRAFQGYVYWNLAELRAYASTYDPECIYENMDPTAKENLNNAIAKAEAELANGKATQATIDELQAAYDAYMAVYPNKDKLLDLIKTAKTWTTPAQTGSEVGNYPDGAVNELSAAISTAEAAADKLTYASYTANMAALESSIETFIKKVVTPEDGIYLIQSRTIGAAKGAYVCTDGTGTTDNAYSNVKWNYQNDTEILNRLNAYWELKNVDGGITLRNLATNRYLSNEQVKLSGRLAQTADAHVLGLRSARVDTIPAALNITLYNDSVKYFANAQPGGSVMVTWNTAKGTDNSAFEFVPVTDFYSTMILEHPTPATIHLLPFDISAPADPVAMTVTGIKDNAVQLEAVSGDIIPAGTPFIVVEDTAIAKNFSVYLTVFDAASIVYDYSDGKLSKNGFTAVWEPETLNINAHVIGKNAQTSEVALVEAAKEAVIPANEGYFVITGMPEAATAGDANIPLVKAIVDGVEKVTLGDVIVTKKGTYSLSGVKVNGNNLPKGVYIIDGKKVVK</sequence>
<dbReference type="Proteomes" id="UP000249375">
    <property type="component" value="Chromosome"/>
</dbReference>
<dbReference type="AlphaFoldDB" id="A0A5P8E5V6"/>
<accession>A0A5P8E5V6</accession>
<dbReference type="Gene3D" id="1.20.1270.90">
    <property type="entry name" value="AF1782-like"/>
    <property type="match status" value="1"/>
</dbReference>
<keyword evidence="2" id="KW-1185">Reference proteome</keyword>
<dbReference type="EMBL" id="CP033459">
    <property type="protein sequence ID" value="QFQ12290.1"/>
    <property type="molecule type" value="Genomic_DNA"/>
</dbReference>
<dbReference type="Gene3D" id="2.60.120.260">
    <property type="entry name" value="Galactose-binding domain-like"/>
    <property type="match status" value="1"/>
</dbReference>
<evidence type="ECO:0000313" key="2">
    <source>
        <dbReference type="Proteomes" id="UP000249375"/>
    </source>
</evidence>
<name>A0A5P8E5V6_9BACT</name>
<dbReference type="KEGG" id="alq:C7Y71_004270"/>
<proteinExistence type="predicted"/>
<gene>
    <name evidence="1" type="ORF">C7Y71_004270</name>
</gene>
<evidence type="ECO:0000313" key="1">
    <source>
        <dbReference type="EMBL" id="QFQ12290.1"/>
    </source>
</evidence>
<protein>
    <submittedName>
        <fullName evidence="1">Uncharacterized protein</fullName>
    </submittedName>
</protein>